<dbReference type="AlphaFoldDB" id="A0A6B1D7D8"/>
<dbReference type="InterPro" id="IPR000683">
    <property type="entry name" value="Gfo/Idh/MocA-like_OxRdtase_N"/>
</dbReference>
<feature type="domain" description="Gfo/Idh/MocA-like oxidoreductase N-terminal" evidence="1">
    <location>
        <begin position="53"/>
        <end position="88"/>
    </location>
</feature>
<dbReference type="Pfam" id="PF01408">
    <property type="entry name" value="GFO_IDH_MocA"/>
    <property type="match status" value="1"/>
</dbReference>
<dbReference type="EMBL" id="VXMH01000058">
    <property type="protein sequence ID" value="MYC95518.1"/>
    <property type="molecule type" value="Genomic_DNA"/>
</dbReference>
<gene>
    <name evidence="2" type="ORF">F4X14_11155</name>
</gene>
<proteinExistence type="predicted"/>
<evidence type="ECO:0000259" key="1">
    <source>
        <dbReference type="Pfam" id="PF01408"/>
    </source>
</evidence>
<reference evidence="2" key="1">
    <citation type="submission" date="2019-09" db="EMBL/GenBank/DDBJ databases">
        <title>Characterisation of the sponge microbiome using genome-centric metagenomics.</title>
        <authorList>
            <person name="Engelberts J.P."/>
            <person name="Robbins S.J."/>
            <person name="De Goeij J.M."/>
            <person name="Aranda M."/>
            <person name="Bell S.C."/>
            <person name="Webster N.S."/>
        </authorList>
    </citation>
    <scope>NUCLEOTIDE SEQUENCE</scope>
    <source>
        <strain evidence="2">SB0661_bin_32</strain>
    </source>
</reference>
<evidence type="ECO:0000313" key="2">
    <source>
        <dbReference type="EMBL" id="MYC95518.1"/>
    </source>
</evidence>
<accession>A0A6B1D7D8</accession>
<dbReference type="GO" id="GO:0000166">
    <property type="term" value="F:nucleotide binding"/>
    <property type="evidence" value="ECO:0007669"/>
    <property type="project" value="InterPro"/>
</dbReference>
<dbReference type="Gene3D" id="3.40.50.720">
    <property type="entry name" value="NAD(P)-binding Rossmann-like Domain"/>
    <property type="match status" value="1"/>
</dbReference>
<sequence length="92" mass="10497">MSARRTRWRRNCRSLLTPAPACSRSELPISRKRQARSCSSKRSCRVSRIEPNRIATPTFLHATMTRQAALAGKHVHCEKPFCRSVAEGMCKR</sequence>
<dbReference type="SUPFAM" id="SSF51735">
    <property type="entry name" value="NAD(P)-binding Rossmann-fold domains"/>
    <property type="match status" value="1"/>
</dbReference>
<name>A0A6B1D7D8_9CHLR</name>
<dbReference type="InterPro" id="IPR036291">
    <property type="entry name" value="NAD(P)-bd_dom_sf"/>
</dbReference>
<comment type="caution">
    <text evidence="2">The sequence shown here is derived from an EMBL/GenBank/DDBJ whole genome shotgun (WGS) entry which is preliminary data.</text>
</comment>
<organism evidence="2">
    <name type="scientific">Caldilineaceae bacterium SB0661_bin_32</name>
    <dbReference type="NCBI Taxonomy" id="2605255"/>
    <lineage>
        <taxon>Bacteria</taxon>
        <taxon>Bacillati</taxon>
        <taxon>Chloroflexota</taxon>
        <taxon>Caldilineae</taxon>
        <taxon>Caldilineales</taxon>
        <taxon>Caldilineaceae</taxon>
    </lineage>
</organism>
<protein>
    <recommendedName>
        <fullName evidence="1">Gfo/Idh/MocA-like oxidoreductase N-terminal domain-containing protein</fullName>
    </recommendedName>
</protein>